<proteinExistence type="predicted"/>
<reference evidence="1 2" key="1">
    <citation type="submission" date="2020-08" db="EMBL/GenBank/DDBJ databases">
        <title>Genomic Encyclopedia of Type Strains, Phase III (KMG-III): the genomes of soil and plant-associated and newly described type strains.</title>
        <authorList>
            <person name="Whitman W."/>
        </authorList>
    </citation>
    <scope>NUCLEOTIDE SEQUENCE [LARGE SCALE GENOMIC DNA]</scope>
    <source>
        <strain evidence="1 2">CECT 8305</strain>
    </source>
</reference>
<dbReference type="RefSeq" id="WP_184573020.1">
    <property type="nucleotide sequence ID" value="NZ_JACHJL010000008.1"/>
</dbReference>
<evidence type="ECO:0008006" key="3">
    <source>
        <dbReference type="Google" id="ProtNLM"/>
    </source>
</evidence>
<comment type="caution">
    <text evidence="1">The sequence shown here is derived from an EMBL/GenBank/DDBJ whole genome shotgun (WGS) entry which is preliminary data.</text>
</comment>
<evidence type="ECO:0000313" key="1">
    <source>
        <dbReference type="EMBL" id="MBB5936417.1"/>
    </source>
</evidence>
<dbReference type="EMBL" id="JACHJL010000008">
    <property type="protein sequence ID" value="MBB5936417.1"/>
    <property type="molecule type" value="Genomic_DNA"/>
</dbReference>
<accession>A0A7W9QBZ1</accession>
<keyword evidence="2" id="KW-1185">Reference proteome</keyword>
<organism evidence="1 2">
    <name type="scientific">Streptomyces zagrosensis</name>
    <dbReference type="NCBI Taxonomy" id="1042984"/>
    <lineage>
        <taxon>Bacteria</taxon>
        <taxon>Bacillati</taxon>
        <taxon>Actinomycetota</taxon>
        <taxon>Actinomycetes</taxon>
        <taxon>Kitasatosporales</taxon>
        <taxon>Streptomycetaceae</taxon>
        <taxon>Streptomyces</taxon>
    </lineage>
</organism>
<protein>
    <recommendedName>
        <fullName evidence="3">Thiaminase-2/PQQC domain-containing protein</fullName>
    </recommendedName>
</protein>
<dbReference type="AlphaFoldDB" id="A0A7W9QBZ1"/>
<evidence type="ECO:0000313" key="2">
    <source>
        <dbReference type="Proteomes" id="UP000588098"/>
    </source>
</evidence>
<name>A0A7W9QBZ1_9ACTN</name>
<dbReference type="Proteomes" id="UP000588098">
    <property type="component" value="Unassembled WGS sequence"/>
</dbReference>
<sequence length="193" mass="21176">MELAESGGLTGDHLRGLVRTESQCHQTELPAYAAMLSRYAHHPAGDLYIELIDLLHDCGPKLDAAAQSLGLSPREKDKWMWPTDRRAYSCNGILSWITAQGSQAATALAVHTDMSVYFPACMALVAEMQKQGVAAPREFLSYYESDPCAQTRRRAVEVVQDGLDRGDDPQEAVLMARLLEESFADFWASAAAA</sequence>
<gene>
    <name evidence="1" type="ORF">FHS42_003492</name>
</gene>